<evidence type="ECO:0000256" key="5">
    <source>
        <dbReference type="PROSITE-ProRule" id="PRU00560"/>
    </source>
</evidence>
<keyword evidence="2 5" id="KW-0378">Hydrolase</keyword>
<evidence type="ECO:0000256" key="3">
    <source>
        <dbReference type="ARBA" id="ARBA00022806"/>
    </source>
</evidence>
<dbReference type="GO" id="GO:0043138">
    <property type="term" value="F:3'-5' DNA helicase activity"/>
    <property type="evidence" value="ECO:0007669"/>
    <property type="project" value="TreeGrafter"/>
</dbReference>
<reference evidence="7 8" key="1">
    <citation type="submission" date="2018-04" db="EMBL/GenBank/DDBJ databases">
        <title>Massilia violaceinigra sp. nov., a novel purple-pigmented bacterium isolated from Tianshan glacier, Xinjiang, China.</title>
        <authorList>
            <person name="Wang H."/>
        </authorList>
    </citation>
    <scope>NUCLEOTIDE SEQUENCE [LARGE SCALE GENOMIC DNA]</scope>
    <source>
        <strain evidence="7 8">B448-2</strain>
    </source>
</reference>
<keyword evidence="8" id="KW-1185">Reference proteome</keyword>
<comment type="caution">
    <text evidence="7">The sequence shown here is derived from an EMBL/GenBank/DDBJ whole genome shotgun (WGS) entry which is preliminary data.</text>
</comment>
<dbReference type="Gene3D" id="3.40.50.300">
    <property type="entry name" value="P-loop containing nucleotide triphosphate hydrolases"/>
    <property type="match status" value="2"/>
</dbReference>
<feature type="binding site" evidence="5">
    <location>
        <begin position="218"/>
        <end position="225"/>
    </location>
    <ligand>
        <name>ATP</name>
        <dbReference type="ChEBI" id="CHEBI:30616"/>
    </ligand>
</feature>
<dbReference type="GO" id="GO:0005829">
    <property type="term" value="C:cytosol"/>
    <property type="evidence" value="ECO:0007669"/>
    <property type="project" value="TreeGrafter"/>
</dbReference>
<dbReference type="PANTHER" id="PTHR11070:SF45">
    <property type="entry name" value="DNA 3'-5' HELICASE"/>
    <property type="match status" value="1"/>
</dbReference>
<dbReference type="InterPro" id="IPR027417">
    <property type="entry name" value="P-loop_NTPase"/>
</dbReference>
<protein>
    <submittedName>
        <fullName evidence="7">ATP-binding protein</fullName>
    </submittedName>
</protein>
<dbReference type="InterPro" id="IPR000212">
    <property type="entry name" value="DNA_helicase_UvrD/REP"/>
</dbReference>
<name>A0A2U2HLV2_9BURK</name>
<dbReference type="GO" id="GO:0000725">
    <property type="term" value="P:recombinational repair"/>
    <property type="evidence" value="ECO:0007669"/>
    <property type="project" value="TreeGrafter"/>
</dbReference>
<proteinExistence type="predicted"/>
<keyword evidence="4 5" id="KW-0067">ATP-binding</keyword>
<keyword evidence="3 5" id="KW-0347">Helicase</keyword>
<keyword evidence="1 5" id="KW-0547">Nucleotide-binding</keyword>
<dbReference type="SUPFAM" id="SSF52540">
    <property type="entry name" value="P-loop containing nucleoside triphosphate hydrolases"/>
    <property type="match status" value="1"/>
</dbReference>
<evidence type="ECO:0000256" key="2">
    <source>
        <dbReference type="ARBA" id="ARBA00022801"/>
    </source>
</evidence>
<dbReference type="Pfam" id="PF00580">
    <property type="entry name" value="UvrD-helicase"/>
    <property type="match status" value="1"/>
</dbReference>
<dbReference type="GO" id="GO:0005524">
    <property type="term" value="F:ATP binding"/>
    <property type="evidence" value="ECO:0007669"/>
    <property type="project" value="UniProtKB-UniRule"/>
</dbReference>
<dbReference type="GO" id="GO:0003677">
    <property type="term" value="F:DNA binding"/>
    <property type="evidence" value="ECO:0007669"/>
    <property type="project" value="InterPro"/>
</dbReference>
<dbReference type="InterPro" id="IPR014016">
    <property type="entry name" value="UvrD-like_ATP-bd"/>
</dbReference>
<evidence type="ECO:0000256" key="4">
    <source>
        <dbReference type="ARBA" id="ARBA00022840"/>
    </source>
</evidence>
<dbReference type="AlphaFoldDB" id="A0A2U2HLV2"/>
<evidence type="ECO:0000313" key="8">
    <source>
        <dbReference type="Proteomes" id="UP000241421"/>
    </source>
</evidence>
<feature type="domain" description="UvrD-like helicase ATP-binding" evidence="6">
    <location>
        <begin position="197"/>
        <end position="472"/>
    </location>
</feature>
<evidence type="ECO:0000256" key="1">
    <source>
        <dbReference type="ARBA" id="ARBA00022741"/>
    </source>
</evidence>
<evidence type="ECO:0000313" key="7">
    <source>
        <dbReference type="EMBL" id="PWF48405.1"/>
    </source>
</evidence>
<evidence type="ECO:0000259" key="6">
    <source>
        <dbReference type="PROSITE" id="PS51198"/>
    </source>
</evidence>
<accession>A0A2U2HLV2</accession>
<dbReference type="Proteomes" id="UP000241421">
    <property type="component" value="Unassembled WGS sequence"/>
</dbReference>
<dbReference type="GO" id="GO:0016787">
    <property type="term" value="F:hydrolase activity"/>
    <property type="evidence" value="ECO:0007669"/>
    <property type="project" value="UniProtKB-UniRule"/>
</dbReference>
<sequence>MTTFIPEWGAGSGRALQLRRVLQDLGDGAAVRKPLLEVADSADFFLEHDEHGWLALAICPARYADIGGGQLFAPDGRDAFLRYLGALGDVLAGALPTLVVMSACSESDTALLAQDAAAGGQMTLCSGERFAQGGADALRVLMRKLSARQATVLRRRYFPESEIAGLRVGRRTFHRDNSAALTGVFLDREQEWASKLDLALPDEQAALARDFSVRLLNGVAGCGKTLIALQRAILLAQSRPDQQVLLLIHNTHVVADLMERMHRGHLPIPANMQMFTFAKWAIRQWKAVFGRYPQMPKGHELLGMVRALQPRPPSLGLDDEQLLEEMNFLNEALISGEAGYLAADRAGRGFALREIERSQVWALFQQLNAQLRARGWRLWSAIAGEICDAAQQRRDTRAFATFATFDHILVDEAQFMAPASLQLIKLALRPGGSMFLCADPRQGFLKNRLSWKRVGLAVAGRTKKLRRSYRTTKALLQAATRMLARQVEEDPEDYLAPDFAGMDEGVPPMLVTVDTPQDAVDRVANEIAGLARQSNFPLSSILVMYGGRVSKDLLYASLCQRIGAAKVWWLNKDRAAPPGGYGAEHIRMASIDTATGLEGTFVFLLGVEELLSLGGHDRGTEVRARKLYMAMTRSCYRLSVVTAQALPDEALGDIFERRA</sequence>
<dbReference type="PROSITE" id="PS51198">
    <property type="entry name" value="UVRD_HELICASE_ATP_BIND"/>
    <property type="match status" value="1"/>
</dbReference>
<gene>
    <name evidence="7" type="ORF">C7C56_011840</name>
</gene>
<dbReference type="PANTHER" id="PTHR11070">
    <property type="entry name" value="UVRD / RECB / PCRA DNA HELICASE FAMILY MEMBER"/>
    <property type="match status" value="1"/>
</dbReference>
<organism evidence="7 8">
    <name type="scientific">Massilia glaciei</name>
    <dbReference type="NCBI Taxonomy" id="1524097"/>
    <lineage>
        <taxon>Bacteria</taxon>
        <taxon>Pseudomonadati</taxon>
        <taxon>Pseudomonadota</taxon>
        <taxon>Betaproteobacteria</taxon>
        <taxon>Burkholderiales</taxon>
        <taxon>Oxalobacteraceae</taxon>
        <taxon>Telluria group</taxon>
        <taxon>Massilia</taxon>
    </lineage>
</organism>
<dbReference type="EMBL" id="PXWF02000196">
    <property type="protein sequence ID" value="PWF48405.1"/>
    <property type="molecule type" value="Genomic_DNA"/>
</dbReference>